<organism evidence="1 2">
    <name type="scientific">Bremia lactucae</name>
    <name type="common">Lettuce downy mildew</name>
    <dbReference type="NCBI Taxonomy" id="4779"/>
    <lineage>
        <taxon>Eukaryota</taxon>
        <taxon>Sar</taxon>
        <taxon>Stramenopiles</taxon>
        <taxon>Oomycota</taxon>
        <taxon>Peronosporomycetes</taxon>
        <taxon>Peronosporales</taxon>
        <taxon>Peronosporaceae</taxon>
        <taxon>Bremia</taxon>
    </lineage>
</organism>
<dbReference type="AlphaFoldDB" id="A0A976P0A7"/>
<dbReference type="Proteomes" id="UP000294530">
    <property type="component" value="Unassembled WGS sequence"/>
</dbReference>
<protein>
    <recommendedName>
        <fullName evidence="3">MULE transposase domain-containing protein</fullName>
    </recommendedName>
</protein>
<accession>A0A976P0A7</accession>
<dbReference type="EMBL" id="SHOA02000011">
    <property type="protein sequence ID" value="TDH74471.1"/>
    <property type="molecule type" value="Genomic_DNA"/>
</dbReference>
<dbReference type="OrthoDB" id="10031901at2759"/>
<proteinExistence type="predicted"/>
<reference evidence="1 2" key="1">
    <citation type="journal article" date="2021" name="Genome Biol.">
        <title>AFLAP: assembly-free linkage analysis pipeline using k-mers from genome sequencing data.</title>
        <authorList>
            <person name="Fletcher K."/>
            <person name="Zhang L."/>
            <person name="Gil J."/>
            <person name="Han R."/>
            <person name="Cavanaugh K."/>
            <person name="Michelmore R."/>
        </authorList>
    </citation>
    <scope>NUCLEOTIDE SEQUENCE [LARGE SCALE GENOMIC DNA]</scope>
    <source>
        <strain evidence="1 2">SF5</strain>
    </source>
</reference>
<gene>
    <name evidence="1" type="ORF">CCR75_003069</name>
</gene>
<comment type="caution">
    <text evidence="1">The sequence shown here is derived from an EMBL/GenBank/DDBJ whole genome shotgun (WGS) entry which is preliminary data.</text>
</comment>
<evidence type="ECO:0000313" key="1">
    <source>
        <dbReference type="EMBL" id="TDH74471.1"/>
    </source>
</evidence>
<evidence type="ECO:0008006" key="3">
    <source>
        <dbReference type="Google" id="ProtNLM"/>
    </source>
</evidence>
<keyword evidence="2" id="KW-1185">Reference proteome</keyword>
<evidence type="ECO:0000313" key="2">
    <source>
        <dbReference type="Proteomes" id="UP000294530"/>
    </source>
</evidence>
<dbReference type="GeneID" id="94346837"/>
<name>A0A976P0A7_BRELC</name>
<dbReference type="RefSeq" id="XP_067823969.1">
    <property type="nucleotide sequence ID" value="XM_067961166.1"/>
</dbReference>
<sequence>MSLLHVIERTALNTSFTIAIIFLNGGSEPTIWALAKLSNLFNGIFPSVIVSDAYKGLVAASVAPNSRHLHCVWHIQKNVLTQFKKHITDAIPTLIQYLSGIWLYDKEKFVTAWTNDCQHIHNTVTFAAEGASCRLTFSFATFGGGVAARTDRGRRYATGKKSPVHKLQVGHLNLFQRQLQTLESDDMVWPLAHQAIAIMHVTEQSAGKMDVLPFQDIASDKERTTTRRQNKTKEFYKA</sequence>
<dbReference type="KEGG" id="blac:94346837"/>